<feature type="signal peptide" evidence="1">
    <location>
        <begin position="1"/>
        <end position="23"/>
    </location>
</feature>
<evidence type="ECO:0000313" key="3">
    <source>
        <dbReference type="Proteomes" id="UP000050786"/>
    </source>
</evidence>
<evidence type="ECO:0000313" key="2">
    <source>
        <dbReference type="EMBL" id="CUH43413.1"/>
    </source>
</evidence>
<dbReference type="EMBL" id="CYPS01000036">
    <property type="protein sequence ID" value="CUH43413.1"/>
    <property type="molecule type" value="Genomic_DNA"/>
</dbReference>
<proteinExistence type="predicted"/>
<dbReference type="Proteomes" id="UP000050786">
    <property type="component" value="Unassembled WGS sequence"/>
</dbReference>
<protein>
    <submittedName>
        <fullName evidence="2">Protein involved in meta-pathway of phenol degradation</fullName>
    </submittedName>
</protein>
<organism evidence="2 3">
    <name type="scientific">Ruegeria atlantica</name>
    <dbReference type="NCBI Taxonomy" id="81569"/>
    <lineage>
        <taxon>Bacteria</taxon>
        <taxon>Pseudomonadati</taxon>
        <taxon>Pseudomonadota</taxon>
        <taxon>Alphaproteobacteria</taxon>
        <taxon>Rhodobacterales</taxon>
        <taxon>Roseobacteraceae</taxon>
        <taxon>Ruegeria</taxon>
    </lineage>
</organism>
<sequence length="138" mass="14694">MKTTIVLFALSASVFLSAQKVQAAEGGIETYLLGSRDSMSGILPPPGTYLNNDFVYFSGTAPSMASGGVVVTDPDVEVFTYKFNFTHVFDAQWGNTRLGLNFNLPYVSANGQYSGDLSSGFSGTLNDDGEHAFGDIVL</sequence>
<evidence type="ECO:0000256" key="1">
    <source>
        <dbReference type="SAM" id="SignalP"/>
    </source>
</evidence>
<keyword evidence="3" id="KW-1185">Reference proteome</keyword>
<dbReference type="Pfam" id="PF13557">
    <property type="entry name" value="Phenol_MetA_deg"/>
    <property type="match status" value="1"/>
</dbReference>
<dbReference type="InterPro" id="IPR025737">
    <property type="entry name" value="FApF"/>
</dbReference>
<dbReference type="AlphaFoldDB" id="A0A0P1E6J4"/>
<feature type="chain" id="PRO_5006061255" evidence="1">
    <location>
        <begin position="24"/>
        <end position="138"/>
    </location>
</feature>
<name>A0A0P1E6J4_9RHOB</name>
<gene>
    <name evidence="2" type="ORF">RUM4293_02307</name>
</gene>
<accession>A0A0P1E6J4</accession>
<reference evidence="3" key="1">
    <citation type="submission" date="2015-09" db="EMBL/GenBank/DDBJ databases">
        <authorList>
            <person name="Rodrigo-Torres L."/>
            <person name="Arahal D.R."/>
        </authorList>
    </citation>
    <scope>NUCLEOTIDE SEQUENCE [LARGE SCALE GENOMIC DNA]</scope>
    <source>
        <strain evidence="3">CECT 4293</strain>
    </source>
</reference>
<keyword evidence="1" id="KW-0732">Signal</keyword>